<dbReference type="GO" id="GO:0006357">
    <property type="term" value="P:regulation of transcription by RNA polymerase II"/>
    <property type="evidence" value="ECO:0007669"/>
    <property type="project" value="TreeGrafter"/>
</dbReference>
<evidence type="ECO:0000256" key="3">
    <source>
        <dbReference type="ARBA" id="ARBA00019696"/>
    </source>
</evidence>
<name>A0A1A9VQ93_GLOAU</name>
<dbReference type="STRING" id="7395.A0A1A9VQ93"/>
<protein>
    <recommendedName>
        <fullName evidence="3">Mediator of RNA polymerase II transcription subunit 23</fullName>
    </recommendedName>
    <alternativeName>
        <fullName evidence="7">Mediator complex subunit 23</fullName>
    </alternativeName>
</protein>
<comment type="subcellular location">
    <subcellularLocation>
        <location evidence="1">Nucleus</location>
    </subcellularLocation>
</comment>
<dbReference type="PANTHER" id="PTHR12691:SF10">
    <property type="entry name" value="MEDIATOR OF RNA POLYMERASE II TRANSCRIPTION SUBUNIT 23"/>
    <property type="match status" value="1"/>
</dbReference>
<dbReference type="GO" id="GO:0010628">
    <property type="term" value="P:positive regulation of gene expression"/>
    <property type="evidence" value="ECO:0007669"/>
    <property type="project" value="TreeGrafter"/>
</dbReference>
<sequence>MNFSLESTTLRLINGLGSAEKPASSVASSECEELNRVLILTLASSMHIICSGDETQLWCKELLSTIMQNTSHSWASHSLTCFPTVLSEFLGKIIIEKKISNY</sequence>
<evidence type="ECO:0000313" key="8">
    <source>
        <dbReference type="EnsemblMetazoa" id="GAUT044136-PA"/>
    </source>
</evidence>
<dbReference type="GO" id="GO:0005667">
    <property type="term" value="C:transcription regulator complex"/>
    <property type="evidence" value="ECO:0007669"/>
    <property type="project" value="TreeGrafter"/>
</dbReference>
<evidence type="ECO:0000256" key="6">
    <source>
        <dbReference type="ARBA" id="ARBA00023242"/>
    </source>
</evidence>
<dbReference type="VEuPathDB" id="VectorBase:GAUT044136"/>
<evidence type="ECO:0000313" key="9">
    <source>
        <dbReference type="Proteomes" id="UP000078200"/>
    </source>
</evidence>
<dbReference type="Proteomes" id="UP000078200">
    <property type="component" value="Unassembled WGS sequence"/>
</dbReference>
<dbReference type="Pfam" id="PF11573">
    <property type="entry name" value="Med23"/>
    <property type="match status" value="1"/>
</dbReference>
<keyword evidence="9" id="KW-1185">Reference proteome</keyword>
<proteinExistence type="inferred from homology"/>
<dbReference type="EnsemblMetazoa" id="GAUT044136-RA">
    <property type="protein sequence ID" value="GAUT044136-PA"/>
    <property type="gene ID" value="GAUT044136"/>
</dbReference>
<dbReference type="PANTHER" id="PTHR12691">
    <property type="entry name" value="MEDIATOR OF RNA POLYMERASE II TRANSCRIPTION SUBUNIT 23"/>
    <property type="match status" value="1"/>
</dbReference>
<dbReference type="GO" id="GO:0016592">
    <property type="term" value="C:mediator complex"/>
    <property type="evidence" value="ECO:0007669"/>
    <property type="project" value="TreeGrafter"/>
</dbReference>
<keyword evidence="5" id="KW-0804">Transcription</keyword>
<evidence type="ECO:0000256" key="1">
    <source>
        <dbReference type="ARBA" id="ARBA00004123"/>
    </source>
</evidence>
<evidence type="ECO:0000256" key="2">
    <source>
        <dbReference type="ARBA" id="ARBA00010222"/>
    </source>
</evidence>
<evidence type="ECO:0000256" key="5">
    <source>
        <dbReference type="ARBA" id="ARBA00023163"/>
    </source>
</evidence>
<organism evidence="8 9">
    <name type="scientific">Glossina austeni</name>
    <name type="common">Savannah tsetse fly</name>
    <dbReference type="NCBI Taxonomy" id="7395"/>
    <lineage>
        <taxon>Eukaryota</taxon>
        <taxon>Metazoa</taxon>
        <taxon>Ecdysozoa</taxon>
        <taxon>Arthropoda</taxon>
        <taxon>Hexapoda</taxon>
        <taxon>Insecta</taxon>
        <taxon>Pterygota</taxon>
        <taxon>Neoptera</taxon>
        <taxon>Endopterygota</taxon>
        <taxon>Diptera</taxon>
        <taxon>Brachycera</taxon>
        <taxon>Muscomorpha</taxon>
        <taxon>Hippoboscoidea</taxon>
        <taxon>Glossinidae</taxon>
        <taxon>Glossina</taxon>
    </lineage>
</organism>
<dbReference type="InterPro" id="IPR021629">
    <property type="entry name" value="Mediator_Med23"/>
</dbReference>
<reference evidence="8" key="1">
    <citation type="submission" date="2020-05" db="UniProtKB">
        <authorList>
            <consortium name="EnsemblMetazoa"/>
        </authorList>
    </citation>
    <scope>IDENTIFICATION</scope>
    <source>
        <strain evidence="8">TTRI</strain>
    </source>
</reference>
<comment type="similarity">
    <text evidence="2">Belongs to the Mediator complex subunit 23 family.</text>
</comment>
<evidence type="ECO:0000256" key="7">
    <source>
        <dbReference type="ARBA" id="ARBA00031961"/>
    </source>
</evidence>
<keyword evidence="4" id="KW-0805">Transcription regulation</keyword>
<accession>A0A1A9VQ93</accession>
<evidence type="ECO:0000256" key="4">
    <source>
        <dbReference type="ARBA" id="ARBA00023015"/>
    </source>
</evidence>
<dbReference type="AlphaFoldDB" id="A0A1A9VQ93"/>
<keyword evidence="6" id="KW-0539">Nucleus</keyword>